<sequence length="77" mass="8454">MDPLQSGGQANPQLNVNLAEAPYIECEECKGKVFEEKMMIKKVSKFMTGAEHDSIAPIPVIACSNCGNINELFKPRV</sequence>
<name>A0A6J5Q239_9CAUD</name>
<protein>
    <submittedName>
        <fullName evidence="1">Uncharacterized protein</fullName>
    </submittedName>
</protein>
<proteinExistence type="predicted"/>
<reference evidence="1" key="1">
    <citation type="submission" date="2020-05" db="EMBL/GenBank/DDBJ databases">
        <authorList>
            <person name="Chiriac C."/>
            <person name="Salcher M."/>
            <person name="Ghai R."/>
            <person name="Kavagutti S V."/>
        </authorList>
    </citation>
    <scope>NUCLEOTIDE SEQUENCE</scope>
</reference>
<dbReference type="EMBL" id="LR796923">
    <property type="protein sequence ID" value="CAB4175661.1"/>
    <property type="molecule type" value="Genomic_DNA"/>
</dbReference>
<evidence type="ECO:0000313" key="1">
    <source>
        <dbReference type="EMBL" id="CAB4175661.1"/>
    </source>
</evidence>
<organism evidence="1">
    <name type="scientific">uncultured Caudovirales phage</name>
    <dbReference type="NCBI Taxonomy" id="2100421"/>
    <lineage>
        <taxon>Viruses</taxon>
        <taxon>Duplodnaviria</taxon>
        <taxon>Heunggongvirae</taxon>
        <taxon>Uroviricota</taxon>
        <taxon>Caudoviricetes</taxon>
        <taxon>Peduoviridae</taxon>
        <taxon>Maltschvirus</taxon>
        <taxon>Maltschvirus maltsch</taxon>
    </lineage>
</organism>
<gene>
    <name evidence="1" type="ORF">UFOVP972_302</name>
</gene>
<accession>A0A6J5Q239</accession>